<dbReference type="GO" id="GO:0004222">
    <property type="term" value="F:metalloendopeptidase activity"/>
    <property type="evidence" value="ECO:0007669"/>
    <property type="project" value="InterPro"/>
</dbReference>
<evidence type="ECO:0000256" key="2">
    <source>
        <dbReference type="ARBA" id="ARBA00022692"/>
    </source>
</evidence>
<evidence type="ECO:0000259" key="11">
    <source>
        <dbReference type="PROSITE" id="PS50026"/>
    </source>
</evidence>
<organism evidence="14 15">
    <name type="scientific">Alligator mississippiensis</name>
    <name type="common">American alligator</name>
    <dbReference type="NCBI Taxonomy" id="8496"/>
    <lineage>
        <taxon>Eukaryota</taxon>
        <taxon>Metazoa</taxon>
        <taxon>Chordata</taxon>
        <taxon>Craniata</taxon>
        <taxon>Vertebrata</taxon>
        <taxon>Euteleostomi</taxon>
        <taxon>Archelosauria</taxon>
        <taxon>Archosauria</taxon>
        <taxon>Crocodylia</taxon>
        <taxon>Alligatoridae</taxon>
        <taxon>Alligatorinae</taxon>
        <taxon>Alligator</taxon>
    </lineage>
</organism>
<keyword evidence="15" id="KW-1185">Reference proteome</keyword>
<dbReference type="PROSITE" id="PS00427">
    <property type="entry name" value="DISINTEGRIN_1"/>
    <property type="match status" value="1"/>
</dbReference>
<dbReference type="Pfam" id="PF00200">
    <property type="entry name" value="Disintegrin"/>
    <property type="match status" value="1"/>
</dbReference>
<keyword evidence="2 9" id="KW-0812">Transmembrane</keyword>
<keyword evidence="8" id="KW-0862">Zinc</keyword>
<dbReference type="GO" id="GO:1990913">
    <property type="term" value="C:sperm head plasma membrane"/>
    <property type="evidence" value="ECO:0007669"/>
    <property type="project" value="TreeGrafter"/>
</dbReference>
<dbReference type="InterPro" id="IPR001762">
    <property type="entry name" value="Disintegrin_dom"/>
</dbReference>
<feature type="chain" id="PRO_5007586209" evidence="10">
    <location>
        <begin position="29"/>
        <end position="782"/>
    </location>
</feature>
<dbReference type="PROSITE" id="PS50215">
    <property type="entry name" value="ADAM_MEPRO"/>
    <property type="match status" value="1"/>
</dbReference>
<evidence type="ECO:0000256" key="1">
    <source>
        <dbReference type="ARBA" id="ARBA00004479"/>
    </source>
</evidence>
<feature type="signal peptide" evidence="10">
    <location>
        <begin position="1"/>
        <end position="28"/>
    </location>
</feature>
<evidence type="ECO:0000256" key="4">
    <source>
        <dbReference type="ARBA" id="ARBA00023136"/>
    </source>
</evidence>
<feature type="transmembrane region" description="Helical" evidence="9">
    <location>
        <begin position="750"/>
        <end position="770"/>
    </location>
</feature>
<sequence>MVITVSPRGLLLLVLVALAMSSCPGAGAGNWGCANYRGYCRAVCYPQENPVGPKDCAEGLVCCISGISETTKFSYSEVIVPRKLEAEVDGSKEAVSYVIKIEGHYYGVHLLRKKMYVARNFPVFTYNTRGDLITDYPYIQDDCFYTGYVEDVPGSVAVLSTCSGLWGYLKIYGVDYEIEPVASSSSFQHLLYRAALEEDSPERCGVIDEDMRDPAAEHRDPPTVERQLGKDGDEVNLLYTSTRYLELYLIADKAKFLHENANETLLTRKMLQYVHLMNYVAARFTGAVVVGLPLPQVVSRGLQMFHPFGLRVSLVGVEIWTERDITAITPHLNQVLELFADYAHRVLQHRLHFDLAELMVGGSYPGLFGLSLGESLCKHHPSVAVVKAASRSVLYDALSMAHETGHSLGFTHDNAKANVSRSCYCNCTCGGRCIMSSTNSLCTGFSNCTRAEYYNLISKQSKRCLLDISQAKRPKPESKCGDGVVGEAEECDCGSHTEKCCQSNCLRKPGARCVFGHCCKQCQFLKEGRLCRESSGECDLPEFCNGTSELCPEDMIKQDGTPCSDSYLCFQGKCRKHKIQCKVLFGQEAEKAPAFCYETVNTKGDRTGHCGRDGMFFKKCKKSDVMCGKLQCTNIKYIPDTDKPITVVQDTHEDYVCWTAILKDDMDVGTVQDGTACDRDKMCLNRTCVNITHLNYNCNPTKCNNRGVCNSNKNCHCDHGWAPPDCKFKGYGGSIDSGPITEHSDKDEDIAVEIVIGVSITVLALIAVITHRTRQSTCKRQN</sequence>
<dbReference type="PANTHER" id="PTHR11905">
    <property type="entry name" value="ADAM A DISINTEGRIN AND METALLOPROTEASE DOMAIN"/>
    <property type="match status" value="1"/>
</dbReference>
<dbReference type="GO" id="GO:0007229">
    <property type="term" value="P:integrin-mediated signaling pathway"/>
    <property type="evidence" value="ECO:0007669"/>
    <property type="project" value="UniProtKB-KW"/>
</dbReference>
<dbReference type="GO" id="GO:0046872">
    <property type="term" value="F:metal ion binding"/>
    <property type="evidence" value="ECO:0007669"/>
    <property type="project" value="UniProtKB-KW"/>
</dbReference>
<keyword evidence="3 9" id="KW-1133">Transmembrane helix</keyword>
<evidence type="ECO:0000256" key="6">
    <source>
        <dbReference type="PROSITE-ProRule" id="PRU00068"/>
    </source>
</evidence>
<dbReference type="PROSITE" id="PS50026">
    <property type="entry name" value="EGF_3"/>
    <property type="match status" value="1"/>
</dbReference>
<dbReference type="GO" id="GO:0009897">
    <property type="term" value="C:external side of plasma membrane"/>
    <property type="evidence" value="ECO:0007669"/>
    <property type="project" value="TreeGrafter"/>
</dbReference>
<feature type="domain" description="Peptidase M12B" evidence="13">
    <location>
        <begin position="243"/>
        <end position="469"/>
    </location>
</feature>
<gene>
    <name evidence="14" type="primary">ADAM15</name>
    <name evidence="14" type="ORF">Y1Q_0011132</name>
</gene>
<evidence type="ECO:0000256" key="5">
    <source>
        <dbReference type="ARBA" id="ARBA00023157"/>
    </source>
</evidence>
<dbReference type="InterPro" id="IPR001590">
    <property type="entry name" value="Peptidase_M12B"/>
</dbReference>
<dbReference type="Proteomes" id="UP000050525">
    <property type="component" value="Unassembled WGS sequence"/>
</dbReference>
<dbReference type="SMART" id="SM00608">
    <property type="entry name" value="ACR"/>
    <property type="match status" value="1"/>
</dbReference>
<name>A0A151NMT4_ALLMI</name>
<dbReference type="PRINTS" id="PR00289">
    <property type="entry name" value="DISINTEGRIN"/>
</dbReference>
<dbReference type="PROSITE" id="PS50214">
    <property type="entry name" value="DISINTEGRIN_2"/>
    <property type="match status" value="1"/>
</dbReference>
<keyword evidence="10" id="KW-0732">Signal</keyword>
<evidence type="ECO:0000313" key="15">
    <source>
        <dbReference type="Proteomes" id="UP000050525"/>
    </source>
</evidence>
<dbReference type="EMBL" id="AKHW03002590">
    <property type="protein sequence ID" value="KYO37795.1"/>
    <property type="molecule type" value="Genomic_DNA"/>
</dbReference>
<keyword evidence="4 9" id="KW-0472">Membrane</keyword>
<dbReference type="SUPFAM" id="SSF55486">
    <property type="entry name" value="Metalloproteases ('zincins'), catalytic domain"/>
    <property type="match status" value="1"/>
</dbReference>
<evidence type="ECO:0000259" key="13">
    <source>
        <dbReference type="PROSITE" id="PS50215"/>
    </source>
</evidence>
<feature type="binding site" evidence="8">
    <location>
        <position position="402"/>
    </location>
    <ligand>
        <name>Zn(2+)</name>
        <dbReference type="ChEBI" id="CHEBI:29105"/>
        <note>catalytic</note>
    </ligand>
</feature>
<evidence type="ECO:0000256" key="10">
    <source>
        <dbReference type="SAM" id="SignalP"/>
    </source>
</evidence>
<dbReference type="InterPro" id="IPR036436">
    <property type="entry name" value="Disintegrin_dom_sf"/>
</dbReference>
<protein>
    <submittedName>
        <fullName evidence="14">Disintegrin and metalloproteinase domain-containing protein 9-like isoform B</fullName>
    </submittedName>
</protein>
<evidence type="ECO:0000256" key="7">
    <source>
        <dbReference type="PROSITE-ProRule" id="PRU00076"/>
    </source>
</evidence>
<dbReference type="SUPFAM" id="SSF57552">
    <property type="entry name" value="Blood coagulation inhibitor (disintegrin)"/>
    <property type="match status" value="1"/>
</dbReference>
<dbReference type="PROSITE" id="PS01186">
    <property type="entry name" value="EGF_2"/>
    <property type="match status" value="1"/>
</dbReference>
<dbReference type="GO" id="GO:0006508">
    <property type="term" value="P:proteolysis"/>
    <property type="evidence" value="ECO:0007669"/>
    <property type="project" value="InterPro"/>
</dbReference>
<dbReference type="InterPro" id="IPR002870">
    <property type="entry name" value="Peptidase_M12B_N"/>
</dbReference>
<feature type="active site" evidence="8">
    <location>
        <position position="403"/>
    </location>
</feature>
<keyword evidence="8" id="KW-0479">Metal-binding</keyword>
<comment type="caution">
    <text evidence="14">The sequence shown here is derived from an EMBL/GenBank/DDBJ whole genome shotgun (WGS) entry which is preliminary data.</text>
</comment>
<keyword evidence="5 7" id="KW-1015">Disulfide bond</keyword>
<dbReference type="Gene3D" id="4.10.70.10">
    <property type="entry name" value="Disintegrin domain"/>
    <property type="match status" value="1"/>
</dbReference>
<dbReference type="Pfam" id="PF08516">
    <property type="entry name" value="ADAM_CR"/>
    <property type="match status" value="1"/>
</dbReference>
<feature type="domain" description="EGF-like" evidence="11">
    <location>
        <begin position="694"/>
        <end position="727"/>
    </location>
</feature>
<feature type="domain" description="Disintegrin" evidence="12">
    <location>
        <begin position="477"/>
        <end position="559"/>
    </location>
</feature>
<dbReference type="InterPro" id="IPR000742">
    <property type="entry name" value="EGF"/>
</dbReference>
<dbReference type="Gene3D" id="3.40.390.10">
    <property type="entry name" value="Collagenase (Catalytic Domain)"/>
    <property type="match status" value="1"/>
</dbReference>
<dbReference type="Pfam" id="PF01562">
    <property type="entry name" value="Pep_M12B_propep"/>
    <property type="match status" value="1"/>
</dbReference>
<comment type="caution">
    <text evidence="7">Lacks conserved residue(s) required for the propagation of feature annotation.</text>
</comment>
<dbReference type="PANTHER" id="PTHR11905:SF120">
    <property type="entry name" value="DISINTEGRIN AND METALLOPROTEINASE DOMAIN-CONTAINING PROTEIN 1A"/>
    <property type="match status" value="1"/>
</dbReference>
<dbReference type="SMR" id="A0A151NMT4"/>
<reference evidence="14 15" key="1">
    <citation type="journal article" date="2012" name="Genome Biol.">
        <title>Sequencing three crocodilian genomes to illuminate the evolution of archosaurs and amniotes.</title>
        <authorList>
            <person name="St John J.A."/>
            <person name="Braun E.L."/>
            <person name="Isberg S.R."/>
            <person name="Miles L.G."/>
            <person name="Chong A.Y."/>
            <person name="Gongora J."/>
            <person name="Dalzell P."/>
            <person name="Moran C."/>
            <person name="Bed'hom B."/>
            <person name="Abzhanov A."/>
            <person name="Burgess S.C."/>
            <person name="Cooksey A.M."/>
            <person name="Castoe T.A."/>
            <person name="Crawford N.G."/>
            <person name="Densmore L.D."/>
            <person name="Drew J.C."/>
            <person name="Edwards S.V."/>
            <person name="Faircloth B.C."/>
            <person name="Fujita M.K."/>
            <person name="Greenwold M.J."/>
            <person name="Hoffmann F.G."/>
            <person name="Howard J.M."/>
            <person name="Iguchi T."/>
            <person name="Janes D.E."/>
            <person name="Khan S.Y."/>
            <person name="Kohno S."/>
            <person name="de Koning A.J."/>
            <person name="Lance S.L."/>
            <person name="McCarthy F.M."/>
            <person name="McCormack J.E."/>
            <person name="Merchant M.E."/>
            <person name="Peterson D.G."/>
            <person name="Pollock D.D."/>
            <person name="Pourmand N."/>
            <person name="Raney B.J."/>
            <person name="Roessler K.A."/>
            <person name="Sanford J.R."/>
            <person name="Sawyer R.H."/>
            <person name="Schmidt C.J."/>
            <person name="Triplett E.W."/>
            <person name="Tuberville T.D."/>
            <person name="Venegas-Anaya M."/>
            <person name="Howard J.T."/>
            <person name="Jarvis E.D."/>
            <person name="Guillette L.J.Jr."/>
            <person name="Glenn T.C."/>
            <person name="Green R.E."/>
            <person name="Ray D.A."/>
        </authorList>
    </citation>
    <scope>NUCLEOTIDE SEQUENCE [LARGE SCALE GENOMIC DNA]</scope>
    <source>
        <strain evidence="14">KSC_2009_1</strain>
    </source>
</reference>
<dbReference type="Pfam" id="PF01421">
    <property type="entry name" value="Reprolysin"/>
    <property type="match status" value="1"/>
</dbReference>
<evidence type="ECO:0000259" key="12">
    <source>
        <dbReference type="PROSITE" id="PS50214"/>
    </source>
</evidence>
<accession>A0A151NMT4</accession>
<evidence type="ECO:0000256" key="9">
    <source>
        <dbReference type="SAM" id="Phobius"/>
    </source>
</evidence>
<dbReference type="CDD" id="cd04269">
    <property type="entry name" value="ZnMc_adamalysin_II_like"/>
    <property type="match status" value="1"/>
</dbReference>
<dbReference type="GO" id="GO:0008584">
    <property type="term" value="P:male gonad development"/>
    <property type="evidence" value="ECO:0007669"/>
    <property type="project" value="TreeGrafter"/>
</dbReference>
<dbReference type="InterPro" id="IPR018358">
    <property type="entry name" value="Disintegrin_CS"/>
</dbReference>
<keyword evidence="7" id="KW-0245">EGF-like domain</keyword>
<dbReference type="InterPro" id="IPR024079">
    <property type="entry name" value="MetalloPept_cat_dom_sf"/>
</dbReference>
<dbReference type="SMART" id="SM00050">
    <property type="entry name" value="DISIN"/>
    <property type="match status" value="1"/>
</dbReference>
<evidence type="ECO:0000256" key="8">
    <source>
        <dbReference type="PROSITE-ProRule" id="PRU00276"/>
    </source>
</evidence>
<dbReference type="InterPro" id="IPR006586">
    <property type="entry name" value="ADAM_Cys-rich"/>
</dbReference>
<dbReference type="InterPro" id="IPR034027">
    <property type="entry name" value="Reprolysin_adamalysin"/>
</dbReference>
<proteinExistence type="predicted"/>
<evidence type="ECO:0000256" key="3">
    <source>
        <dbReference type="ARBA" id="ARBA00022989"/>
    </source>
</evidence>
<evidence type="ECO:0000313" key="14">
    <source>
        <dbReference type="EMBL" id="KYO37795.1"/>
    </source>
</evidence>
<feature type="disulfide bond" evidence="7">
    <location>
        <begin position="717"/>
        <end position="726"/>
    </location>
</feature>
<dbReference type="AlphaFoldDB" id="A0A151NMT4"/>
<comment type="subcellular location">
    <subcellularLocation>
        <location evidence="1">Membrane</location>
        <topology evidence="1">Single-pass type I membrane protein</topology>
    </subcellularLocation>
</comment>
<feature type="binding site" evidence="8">
    <location>
        <position position="406"/>
    </location>
    <ligand>
        <name>Zn(2+)</name>
        <dbReference type="ChEBI" id="CHEBI:29105"/>
        <note>catalytic</note>
    </ligand>
</feature>
<feature type="binding site" evidence="8">
    <location>
        <position position="412"/>
    </location>
    <ligand>
        <name>Zn(2+)</name>
        <dbReference type="ChEBI" id="CHEBI:29105"/>
        <note>catalytic</note>
    </ligand>
</feature>
<feature type="disulfide bond" evidence="6">
    <location>
        <begin position="531"/>
        <end position="551"/>
    </location>
</feature>